<evidence type="ECO:0000313" key="2">
    <source>
        <dbReference type="RefSeq" id="XP_012946675.1"/>
    </source>
</evidence>
<proteinExistence type="predicted"/>
<dbReference type="PANTHER" id="PTHR13950">
    <property type="entry name" value="RABCONNECTIN-RELATED"/>
    <property type="match status" value="1"/>
</dbReference>
<gene>
    <name evidence="2" type="primary">LOC106014149</name>
</gene>
<name>A0ABM1AFK0_APLCA</name>
<reference evidence="2" key="1">
    <citation type="submission" date="2025-08" db="UniProtKB">
        <authorList>
            <consortium name="RefSeq"/>
        </authorList>
    </citation>
    <scope>IDENTIFICATION</scope>
</reference>
<dbReference type="Gene3D" id="2.130.10.10">
    <property type="entry name" value="YVTN repeat-like/Quinoprotein amine dehydrogenase"/>
    <property type="match status" value="1"/>
</dbReference>
<dbReference type="InterPro" id="IPR052208">
    <property type="entry name" value="DmX-like/RAVE_component"/>
</dbReference>
<feature type="non-terminal residue" evidence="2">
    <location>
        <position position="99"/>
    </location>
</feature>
<dbReference type="PANTHER" id="PTHR13950:SF9">
    <property type="entry name" value="RABCONNECTIN-3A"/>
    <property type="match status" value="1"/>
</dbReference>
<dbReference type="Proteomes" id="UP000694888">
    <property type="component" value="Unplaced"/>
</dbReference>
<organism evidence="1 2">
    <name type="scientific">Aplysia californica</name>
    <name type="common">California sea hare</name>
    <dbReference type="NCBI Taxonomy" id="6500"/>
    <lineage>
        <taxon>Eukaryota</taxon>
        <taxon>Metazoa</taxon>
        <taxon>Spiralia</taxon>
        <taxon>Lophotrochozoa</taxon>
        <taxon>Mollusca</taxon>
        <taxon>Gastropoda</taxon>
        <taxon>Heterobranchia</taxon>
        <taxon>Euthyneura</taxon>
        <taxon>Tectipleura</taxon>
        <taxon>Aplysiida</taxon>
        <taxon>Aplysioidea</taxon>
        <taxon>Aplysiidae</taxon>
        <taxon>Aplysia</taxon>
    </lineage>
</organism>
<dbReference type="GeneID" id="106014149"/>
<evidence type="ECO:0000313" key="1">
    <source>
        <dbReference type="Proteomes" id="UP000694888"/>
    </source>
</evidence>
<dbReference type="SUPFAM" id="SSF50978">
    <property type="entry name" value="WD40 repeat-like"/>
    <property type="match status" value="1"/>
</dbReference>
<dbReference type="InterPro" id="IPR036322">
    <property type="entry name" value="WD40_repeat_dom_sf"/>
</dbReference>
<keyword evidence="1" id="KW-1185">Reference proteome</keyword>
<dbReference type="InterPro" id="IPR015943">
    <property type="entry name" value="WD40/YVTN_repeat-like_dom_sf"/>
</dbReference>
<accession>A0ABM1AFK0</accession>
<sequence length="99" mass="10967">MSLQCHNRTTSDFQFVGSSSLIATAGQSSELKNVCLWDTLLPTRSSLVHAFQCHEQGSPAVVYASRQHLLISGGRKGEICIFDLRQRVLKHTFQAHDAP</sequence>
<dbReference type="RefSeq" id="XP_012946675.1">
    <property type="nucleotide sequence ID" value="XM_013091221.1"/>
</dbReference>
<protein>
    <submittedName>
        <fullName evidence="2">DmX-like protein 2</fullName>
    </submittedName>
</protein>